<dbReference type="PRINTS" id="PR00080">
    <property type="entry name" value="SDRFAMILY"/>
</dbReference>
<keyword evidence="4" id="KW-0520">NAD</keyword>
<dbReference type="AlphaFoldDB" id="A0A8H6ZE78"/>
<keyword evidence="7" id="KW-1185">Reference proteome</keyword>
<dbReference type="GO" id="GO:0016491">
    <property type="term" value="F:oxidoreductase activity"/>
    <property type="evidence" value="ECO:0007669"/>
    <property type="project" value="UniProtKB-KW"/>
</dbReference>
<dbReference type="SUPFAM" id="SSF51735">
    <property type="entry name" value="NAD(P)-binding Rossmann-fold domains"/>
    <property type="match status" value="1"/>
</dbReference>
<evidence type="ECO:0000313" key="7">
    <source>
        <dbReference type="Proteomes" id="UP000623467"/>
    </source>
</evidence>
<accession>A0A8H6ZE78</accession>
<evidence type="ECO:0000259" key="5">
    <source>
        <dbReference type="SMART" id="SM00822"/>
    </source>
</evidence>
<dbReference type="Gene3D" id="3.40.50.720">
    <property type="entry name" value="NAD(P)-binding Rossmann-like Domain"/>
    <property type="match status" value="1"/>
</dbReference>
<comment type="similarity">
    <text evidence="1">Belongs to the short-chain dehydrogenases/reductases (SDR) family.</text>
</comment>
<keyword evidence="2" id="KW-0521">NADP</keyword>
<dbReference type="SMART" id="SM00822">
    <property type="entry name" value="PKS_KR"/>
    <property type="match status" value="1"/>
</dbReference>
<feature type="domain" description="Ketoreductase" evidence="5">
    <location>
        <begin position="15"/>
        <end position="198"/>
    </location>
</feature>
<dbReference type="InterPro" id="IPR002347">
    <property type="entry name" value="SDR_fam"/>
</dbReference>
<dbReference type="InterPro" id="IPR057326">
    <property type="entry name" value="KR_dom"/>
</dbReference>
<proteinExistence type="inferred from homology"/>
<dbReference type="OrthoDB" id="498125at2759"/>
<dbReference type="EMBL" id="JACAZH010000001">
    <property type="protein sequence ID" value="KAF7377403.1"/>
    <property type="molecule type" value="Genomic_DNA"/>
</dbReference>
<dbReference type="Pfam" id="PF13561">
    <property type="entry name" value="adh_short_C2"/>
    <property type="match status" value="1"/>
</dbReference>
<name>A0A8H6ZE78_9AGAR</name>
<keyword evidence="3" id="KW-0560">Oxidoreductase</keyword>
<comment type="caution">
    <text evidence="6">The sequence shown here is derived from an EMBL/GenBank/DDBJ whole genome shotgun (WGS) entry which is preliminary data.</text>
</comment>
<dbReference type="InterPro" id="IPR020904">
    <property type="entry name" value="Sc_DH/Rdtase_CS"/>
</dbReference>
<dbReference type="InterPro" id="IPR036291">
    <property type="entry name" value="NAD(P)-bd_dom_sf"/>
</dbReference>
<evidence type="ECO:0000256" key="4">
    <source>
        <dbReference type="ARBA" id="ARBA00023027"/>
    </source>
</evidence>
<protein>
    <recommendedName>
        <fullName evidence="5">Ketoreductase domain-containing protein</fullName>
    </recommendedName>
</protein>
<gene>
    <name evidence="6" type="ORF">MSAN_00161900</name>
</gene>
<sequence length="251" mass="26205">MHRLPLLSVMSSSKGVVLVTGAAQGIGRSIALRLADDGFDVAVNDISNNSEKLDALVSEIQEKGGASSKYVADVSQDEQVKTMVDDVVTRHGSLDVMVANAGITGIVAPLTEISADEWDKAMNVNARGTFLCYKYAGIQMIKQGRGGRIIGASSTAGKQGFATHGSYCASKFAVRGLTQAAALEFGPHGITVNAYAPGVIDTPILGAARDTIVEHYTKTSALKKIGVPEDISALVSFLVSKEAQFITGTAS</sequence>
<evidence type="ECO:0000256" key="2">
    <source>
        <dbReference type="ARBA" id="ARBA00022857"/>
    </source>
</evidence>
<organism evidence="6 7">
    <name type="scientific">Mycena sanguinolenta</name>
    <dbReference type="NCBI Taxonomy" id="230812"/>
    <lineage>
        <taxon>Eukaryota</taxon>
        <taxon>Fungi</taxon>
        <taxon>Dikarya</taxon>
        <taxon>Basidiomycota</taxon>
        <taxon>Agaricomycotina</taxon>
        <taxon>Agaricomycetes</taxon>
        <taxon>Agaricomycetidae</taxon>
        <taxon>Agaricales</taxon>
        <taxon>Marasmiineae</taxon>
        <taxon>Mycenaceae</taxon>
        <taxon>Mycena</taxon>
    </lineage>
</organism>
<dbReference type="PANTHER" id="PTHR24321:SF8">
    <property type="entry name" value="ESTRADIOL 17-BETA-DEHYDROGENASE 8-RELATED"/>
    <property type="match status" value="1"/>
</dbReference>
<evidence type="ECO:0000256" key="3">
    <source>
        <dbReference type="ARBA" id="ARBA00023002"/>
    </source>
</evidence>
<dbReference type="FunFam" id="3.40.50.720:FF:000084">
    <property type="entry name" value="Short-chain dehydrogenase reductase"/>
    <property type="match status" value="1"/>
</dbReference>
<evidence type="ECO:0000313" key="6">
    <source>
        <dbReference type="EMBL" id="KAF7377403.1"/>
    </source>
</evidence>
<evidence type="ECO:0000256" key="1">
    <source>
        <dbReference type="ARBA" id="ARBA00006484"/>
    </source>
</evidence>
<reference evidence="6" key="1">
    <citation type="submission" date="2020-05" db="EMBL/GenBank/DDBJ databases">
        <title>Mycena genomes resolve the evolution of fungal bioluminescence.</title>
        <authorList>
            <person name="Tsai I.J."/>
        </authorList>
    </citation>
    <scope>NUCLEOTIDE SEQUENCE</scope>
    <source>
        <strain evidence="6">160909Yilan</strain>
    </source>
</reference>
<dbReference type="PROSITE" id="PS00061">
    <property type="entry name" value="ADH_SHORT"/>
    <property type="match status" value="1"/>
</dbReference>
<dbReference type="PRINTS" id="PR00081">
    <property type="entry name" value="GDHRDH"/>
</dbReference>
<dbReference type="Proteomes" id="UP000623467">
    <property type="component" value="Unassembled WGS sequence"/>
</dbReference>
<dbReference type="PANTHER" id="PTHR24321">
    <property type="entry name" value="DEHYDROGENASES, SHORT CHAIN"/>
    <property type="match status" value="1"/>
</dbReference>